<organism evidence="1">
    <name type="scientific">Rhizophora mucronata</name>
    <name type="common">Asiatic mangrove</name>
    <dbReference type="NCBI Taxonomy" id="61149"/>
    <lineage>
        <taxon>Eukaryota</taxon>
        <taxon>Viridiplantae</taxon>
        <taxon>Streptophyta</taxon>
        <taxon>Embryophyta</taxon>
        <taxon>Tracheophyta</taxon>
        <taxon>Spermatophyta</taxon>
        <taxon>Magnoliopsida</taxon>
        <taxon>eudicotyledons</taxon>
        <taxon>Gunneridae</taxon>
        <taxon>Pentapetalae</taxon>
        <taxon>rosids</taxon>
        <taxon>fabids</taxon>
        <taxon>Malpighiales</taxon>
        <taxon>Rhizophoraceae</taxon>
        <taxon>Rhizophora</taxon>
    </lineage>
</organism>
<protein>
    <submittedName>
        <fullName evidence="1">Uncharacterized protein</fullName>
    </submittedName>
</protein>
<sequence length="19" mass="2224">MCRLKSVTYLEDHCNVVGR</sequence>
<accession>A0A2P2NM64</accession>
<dbReference type="EMBL" id="GGEC01063069">
    <property type="protein sequence ID" value="MBX43553.1"/>
    <property type="molecule type" value="Transcribed_RNA"/>
</dbReference>
<proteinExistence type="predicted"/>
<name>A0A2P2NM64_RHIMU</name>
<reference evidence="1" key="1">
    <citation type="submission" date="2018-02" db="EMBL/GenBank/DDBJ databases">
        <title>Rhizophora mucronata_Transcriptome.</title>
        <authorList>
            <person name="Meera S.P."/>
            <person name="Sreeshan A."/>
            <person name="Augustine A."/>
        </authorList>
    </citation>
    <scope>NUCLEOTIDE SEQUENCE</scope>
    <source>
        <tissue evidence="1">Leaf</tissue>
    </source>
</reference>
<dbReference type="AlphaFoldDB" id="A0A2P2NM64"/>
<evidence type="ECO:0000313" key="1">
    <source>
        <dbReference type="EMBL" id="MBX43553.1"/>
    </source>
</evidence>